<dbReference type="InterPro" id="IPR023393">
    <property type="entry name" value="START-like_dom_sf"/>
</dbReference>
<feature type="region of interest" description="Disordered" evidence="1">
    <location>
        <begin position="101"/>
        <end position="125"/>
    </location>
</feature>
<name>R4Z4V2_9ACTN</name>
<gene>
    <name evidence="2" type="ORF">BN381_90020</name>
</gene>
<reference evidence="2 3" key="1">
    <citation type="journal article" date="2013" name="ISME J.">
        <title>Metabolic model for the filamentous 'Candidatus Microthrix parvicella' based on genomic and metagenomic analyses.</title>
        <authorList>
            <person name="Jon McIlroy S."/>
            <person name="Kristiansen R."/>
            <person name="Albertsen M."/>
            <person name="Michael Karst S."/>
            <person name="Rossetti S."/>
            <person name="Lund Nielsen J."/>
            <person name="Tandoi V."/>
            <person name="James Seviour R."/>
            <person name="Nielsen P.H."/>
        </authorList>
    </citation>
    <scope>NUCLEOTIDE SEQUENCE [LARGE SCALE GENOMIC DNA]</scope>
    <source>
        <strain evidence="2 3">RN1</strain>
    </source>
</reference>
<comment type="caution">
    <text evidence="2">The sequence shown here is derived from an EMBL/GenBank/DDBJ whole genome shotgun (WGS) entry which is preliminary data.</text>
</comment>
<evidence type="ECO:0000256" key="1">
    <source>
        <dbReference type="SAM" id="MobiDB-lite"/>
    </source>
</evidence>
<dbReference type="RefSeq" id="WP_012231386.1">
    <property type="nucleotide sequence ID" value="NZ_HG422565.1"/>
</dbReference>
<dbReference type="STRING" id="1229780.BN381_90020"/>
<evidence type="ECO:0008006" key="4">
    <source>
        <dbReference type="Google" id="ProtNLM"/>
    </source>
</evidence>
<evidence type="ECO:0000313" key="2">
    <source>
        <dbReference type="EMBL" id="CCM65949.1"/>
    </source>
</evidence>
<dbReference type="AlphaFoldDB" id="R4Z4V2"/>
<dbReference type="Proteomes" id="UP000018291">
    <property type="component" value="Unassembled WGS sequence"/>
</dbReference>
<evidence type="ECO:0000313" key="3">
    <source>
        <dbReference type="Proteomes" id="UP000018291"/>
    </source>
</evidence>
<dbReference type="Gene3D" id="3.30.530.20">
    <property type="match status" value="1"/>
</dbReference>
<accession>R4Z4V2</accession>
<keyword evidence="3" id="KW-1185">Reference proteome</keyword>
<dbReference type="EMBL" id="CANL01000087">
    <property type="protein sequence ID" value="CCM65949.1"/>
    <property type="molecule type" value="Genomic_DNA"/>
</dbReference>
<protein>
    <recommendedName>
        <fullName evidence="4">Activator of Hsp90 ATPase 1 family protein</fullName>
    </recommendedName>
</protein>
<sequence length="182" mass="20361">MELRSDSSFRFSQPRAEMWDAFTSVGEYQRWWPWLAGFDGTAFGQGEQWFCEVSPPLPYRLNFSVTLTDVVPEKFVRARIGGDIGGWAELSATDAPAKVRRGERVTHGEGTAGSAGSVDYHGSAERAGDRQGCELRLRSALSPQNRVLRLVTLGARPVARFGHDWVLDSGVRQFRRRLDDEA</sequence>
<dbReference type="SUPFAM" id="SSF55961">
    <property type="entry name" value="Bet v1-like"/>
    <property type="match status" value="1"/>
</dbReference>
<proteinExistence type="predicted"/>
<dbReference type="HOGENOM" id="CLU_1479495_0_0_11"/>
<dbReference type="OrthoDB" id="9999411at2"/>
<organism evidence="2 3">
    <name type="scientific">Candidatus Neomicrothrix parvicella RN1</name>
    <dbReference type="NCBI Taxonomy" id="1229780"/>
    <lineage>
        <taxon>Bacteria</taxon>
        <taxon>Bacillati</taxon>
        <taxon>Actinomycetota</taxon>
        <taxon>Acidimicrobiia</taxon>
        <taxon>Acidimicrobiales</taxon>
        <taxon>Microthrixaceae</taxon>
        <taxon>Candidatus Neomicrothrix</taxon>
    </lineage>
</organism>